<dbReference type="PANTHER" id="PTHR42659">
    <property type="entry name" value="XANTHINE DEHYDROGENASE SUBUNIT C-RELATED"/>
    <property type="match status" value="1"/>
</dbReference>
<dbReference type="InterPro" id="IPR002346">
    <property type="entry name" value="Mopterin_DH_FAD-bd"/>
</dbReference>
<dbReference type="InterPro" id="IPR016167">
    <property type="entry name" value="FAD-bd_PCMH_sub1"/>
</dbReference>
<organism evidence="5 6">
    <name type="scientific">Puniceispirillum marinum (strain IMCC1322)</name>
    <dbReference type="NCBI Taxonomy" id="488538"/>
    <lineage>
        <taxon>Bacteria</taxon>
        <taxon>Pseudomonadati</taxon>
        <taxon>Pseudomonadota</taxon>
        <taxon>Alphaproteobacteria</taxon>
        <taxon>Candidatus Puniceispirillales</taxon>
        <taxon>Candidatus Puniceispirillaceae</taxon>
        <taxon>Candidatus Puniceispirillum</taxon>
    </lineage>
</organism>
<dbReference type="KEGG" id="apb:SAR116_2165"/>
<evidence type="ECO:0000256" key="1">
    <source>
        <dbReference type="ARBA" id="ARBA00022630"/>
    </source>
</evidence>
<protein>
    <submittedName>
        <fullName evidence="5">Carbon-monoxide dehydrogenase (Acceptor)</fullName>
        <ecNumber evidence="5">1.2.7.4</ecNumber>
    </submittedName>
</protein>
<feature type="domain" description="FAD-binding PCMH-type" evidence="4">
    <location>
        <begin position="1"/>
        <end position="169"/>
    </location>
</feature>
<dbReference type="PANTHER" id="PTHR42659:SF2">
    <property type="entry name" value="XANTHINE DEHYDROGENASE SUBUNIT C-RELATED"/>
    <property type="match status" value="1"/>
</dbReference>
<dbReference type="HOGENOM" id="CLU_058050_3_0_5"/>
<gene>
    <name evidence="5" type="ordered locus">SAR116_2165</name>
</gene>
<dbReference type="eggNOG" id="COG1319">
    <property type="taxonomic scope" value="Bacteria"/>
</dbReference>
<dbReference type="OrthoDB" id="9793944at2"/>
<dbReference type="InterPro" id="IPR016166">
    <property type="entry name" value="FAD-bd_PCMH"/>
</dbReference>
<dbReference type="InterPro" id="IPR051312">
    <property type="entry name" value="Diverse_Substr_Oxidored"/>
</dbReference>
<dbReference type="InterPro" id="IPR016169">
    <property type="entry name" value="FAD-bd_PCMH_sub2"/>
</dbReference>
<keyword evidence="3 5" id="KW-0560">Oxidoreductase</keyword>
<proteinExistence type="predicted"/>
<reference evidence="5 6" key="1">
    <citation type="journal article" date="2010" name="J. Bacteriol.">
        <title>Complete genome sequence of "Candidatus Puniceispirillum marinum" IMCC1322, a representative of the SAR116 clade in the Alphaproteobacteria.</title>
        <authorList>
            <person name="Oh H.M."/>
            <person name="Kwon K.K."/>
            <person name="Kang I."/>
            <person name="Kang S.G."/>
            <person name="Lee J.H."/>
            <person name="Kim S.J."/>
            <person name="Cho J.C."/>
        </authorList>
    </citation>
    <scope>NUCLEOTIDE SEQUENCE [LARGE SCALE GENOMIC DNA]</scope>
    <source>
        <strain evidence="5 6">IMCC1322</strain>
    </source>
</reference>
<dbReference type="Gene3D" id="3.30.465.10">
    <property type="match status" value="1"/>
</dbReference>
<dbReference type="AlphaFoldDB" id="D5BNX4"/>
<name>D5BNX4_PUNMI</name>
<dbReference type="GO" id="GO:0071949">
    <property type="term" value="F:FAD binding"/>
    <property type="evidence" value="ECO:0007669"/>
    <property type="project" value="InterPro"/>
</dbReference>
<dbReference type="PROSITE" id="PS51387">
    <property type="entry name" value="FAD_PCMH"/>
    <property type="match status" value="1"/>
</dbReference>
<keyword evidence="1" id="KW-0285">Flavoprotein</keyword>
<accession>D5BNX4</accession>
<dbReference type="SUPFAM" id="SSF56176">
    <property type="entry name" value="FAD-binding/transporter-associated domain-like"/>
    <property type="match status" value="1"/>
</dbReference>
<dbReference type="Gene3D" id="3.30.390.50">
    <property type="entry name" value="CO dehydrogenase flavoprotein, C-terminal domain"/>
    <property type="match status" value="1"/>
</dbReference>
<dbReference type="STRING" id="488538.SAR116_2165"/>
<dbReference type="EMBL" id="CP001751">
    <property type="protein sequence ID" value="ADE40408.1"/>
    <property type="molecule type" value="Genomic_DNA"/>
</dbReference>
<keyword evidence="6" id="KW-1185">Reference proteome</keyword>
<dbReference type="InterPro" id="IPR036683">
    <property type="entry name" value="CO_DH_flav_C_dom_sf"/>
</dbReference>
<dbReference type="RefSeq" id="WP_013047035.1">
    <property type="nucleotide sequence ID" value="NC_014010.1"/>
</dbReference>
<evidence type="ECO:0000256" key="3">
    <source>
        <dbReference type="ARBA" id="ARBA00023002"/>
    </source>
</evidence>
<dbReference type="Proteomes" id="UP000007460">
    <property type="component" value="Chromosome"/>
</dbReference>
<dbReference type="Pfam" id="PF00941">
    <property type="entry name" value="FAD_binding_5"/>
    <property type="match status" value="1"/>
</dbReference>
<dbReference type="SUPFAM" id="SSF55447">
    <property type="entry name" value="CO dehydrogenase flavoprotein C-terminal domain-like"/>
    <property type="match status" value="1"/>
</dbReference>
<dbReference type="Gene3D" id="3.30.43.10">
    <property type="entry name" value="Uridine Diphospho-n-acetylenolpyruvylglucosamine Reductase, domain 2"/>
    <property type="match status" value="1"/>
</dbReference>
<evidence type="ECO:0000256" key="2">
    <source>
        <dbReference type="ARBA" id="ARBA00022827"/>
    </source>
</evidence>
<dbReference type="EC" id="1.2.7.4" evidence="5"/>
<keyword evidence="2" id="KW-0274">FAD</keyword>
<dbReference type="GO" id="GO:0043885">
    <property type="term" value="F:anaerobic carbon-monoxide dehydrogenase activity"/>
    <property type="evidence" value="ECO:0007669"/>
    <property type="project" value="UniProtKB-EC"/>
</dbReference>
<sequence length="265" mass="28108">MYATSYINPAKTAEAVKAMKQASDGKFLAGGMTLIPTLKARLAAPDMLIDLAQCGLSDINIKADIIEIGAMTNHAEVASSESVADMIPALAILAGGIGDRQVRFRGTIGGSLANNDPAACYPAAALALGATIHTHQRDIEAHKFFVGLFETALKEDEIITSISFPRPQAAAYVKYNNPASRYALVGVFVARFDDNDIRVAVTGAGAGGVFRWEDAERALAQDFTSAALERVVANPDILMSDIHAAADYRAHLIGVMTRRAVTNCV</sequence>
<dbReference type="InterPro" id="IPR036318">
    <property type="entry name" value="FAD-bd_PCMH-like_sf"/>
</dbReference>
<evidence type="ECO:0000313" key="6">
    <source>
        <dbReference type="Proteomes" id="UP000007460"/>
    </source>
</evidence>
<dbReference type="InterPro" id="IPR005107">
    <property type="entry name" value="CO_DH_flav_C"/>
</dbReference>
<evidence type="ECO:0000313" key="5">
    <source>
        <dbReference type="EMBL" id="ADE40408.1"/>
    </source>
</evidence>
<dbReference type="SMART" id="SM01092">
    <property type="entry name" value="CO_deh_flav_C"/>
    <property type="match status" value="1"/>
</dbReference>
<evidence type="ECO:0000259" key="4">
    <source>
        <dbReference type="PROSITE" id="PS51387"/>
    </source>
</evidence>